<accession>A0A1U9NKJ1</accession>
<dbReference type="OrthoDB" id="288124at2"/>
<dbReference type="RefSeq" id="WP_146661404.1">
    <property type="nucleotide sequence ID" value="NZ_CP019791.1"/>
</dbReference>
<reference evidence="3" key="1">
    <citation type="submission" date="2017-02" db="EMBL/GenBank/DDBJ databases">
        <title>Comparative genomics and description of representatives of a novel lineage of planctomycetes thriving in anoxic sediments.</title>
        <authorList>
            <person name="Spring S."/>
            <person name="Bunk B."/>
            <person name="Sproer C."/>
        </authorList>
    </citation>
    <scope>NUCLEOTIDE SEQUENCE [LARGE SCALE GENOMIC DNA]</scope>
    <source>
        <strain evidence="3">ST-NAGAB-D1</strain>
    </source>
</reference>
<dbReference type="KEGG" id="alus:STSP2_01579"/>
<dbReference type="PROSITE" id="PS50234">
    <property type="entry name" value="VWFA"/>
    <property type="match status" value="1"/>
</dbReference>
<dbReference type="AlphaFoldDB" id="A0A1U9NKJ1"/>
<protein>
    <submittedName>
        <fullName evidence="2">Marine proteobacterial sortase target protein</fullName>
    </submittedName>
</protein>
<keyword evidence="3" id="KW-1185">Reference proteome</keyword>
<dbReference type="InterPro" id="IPR002035">
    <property type="entry name" value="VWF_A"/>
</dbReference>
<gene>
    <name evidence="2" type="ORF">STSP2_01579</name>
</gene>
<proteinExistence type="predicted"/>
<name>A0A1U9NKJ1_9BACT</name>
<evidence type="ECO:0000313" key="2">
    <source>
        <dbReference type="EMBL" id="AQT68419.1"/>
    </source>
</evidence>
<dbReference type="EMBL" id="CP019791">
    <property type="protein sequence ID" value="AQT68419.1"/>
    <property type="molecule type" value="Genomic_DNA"/>
</dbReference>
<dbReference type="InterPro" id="IPR036465">
    <property type="entry name" value="vWFA_dom_sf"/>
</dbReference>
<dbReference type="SUPFAM" id="SSF53300">
    <property type="entry name" value="vWA-like"/>
    <property type="match status" value="1"/>
</dbReference>
<organism evidence="2 3">
    <name type="scientific">Anaerohalosphaera lusitana</name>
    <dbReference type="NCBI Taxonomy" id="1936003"/>
    <lineage>
        <taxon>Bacteria</taxon>
        <taxon>Pseudomonadati</taxon>
        <taxon>Planctomycetota</taxon>
        <taxon>Phycisphaerae</taxon>
        <taxon>Sedimentisphaerales</taxon>
        <taxon>Anaerohalosphaeraceae</taxon>
        <taxon>Anaerohalosphaera</taxon>
    </lineage>
</organism>
<dbReference type="Proteomes" id="UP000189674">
    <property type="component" value="Chromosome"/>
</dbReference>
<dbReference type="STRING" id="1936003.STSP2_01579"/>
<dbReference type="SMART" id="SM00327">
    <property type="entry name" value="VWA"/>
    <property type="match status" value="1"/>
</dbReference>
<evidence type="ECO:0000313" key="3">
    <source>
        <dbReference type="Proteomes" id="UP000189674"/>
    </source>
</evidence>
<evidence type="ECO:0000259" key="1">
    <source>
        <dbReference type="PROSITE" id="PS50234"/>
    </source>
</evidence>
<dbReference type="Gene3D" id="3.40.50.410">
    <property type="entry name" value="von Willebrand factor, type A domain"/>
    <property type="match status" value="1"/>
</dbReference>
<dbReference type="Pfam" id="PF13768">
    <property type="entry name" value="VWA_3"/>
    <property type="match status" value="1"/>
</dbReference>
<sequence length="303" mass="33667">MDQRKENILASMYSPARPSRRWAWAVSIALHLCLFGVFAAINLHDANGQSERVGVSKANIKAIQENSLTVPKPNIKPPSTTAAKQALRPDAAEKPAFLRSPQEDRPEPAVQTLATPAIAQPRTEFFGSRTSQRKICYVVDCSGSMLGFFSRVRDQLAASINSLKPDQYFYVIFFHGDELIESGDGRFKRASRSAKAEAIDFVRSIRPGGATNAERALRRAMLIRDHSGNPAQQIYFLTDGFDFASPDPDVVSTFTRDILEKVRLLAPRVRISTIGFWVEPADEEVLRSLARLTQGDFVNLGEE</sequence>
<feature type="domain" description="VWFA" evidence="1">
    <location>
        <begin position="134"/>
        <end position="303"/>
    </location>
</feature>